<organism evidence="2 3">
    <name type="scientific">Dorcoceras hygrometricum</name>
    <dbReference type="NCBI Taxonomy" id="472368"/>
    <lineage>
        <taxon>Eukaryota</taxon>
        <taxon>Viridiplantae</taxon>
        <taxon>Streptophyta</taxon>
        <taxon>Embryophyta</taxon>
        <taxon>Tracheophyta</taxon>
        <taxon>Spermatophyta</taxon>
        <taxon>Magnoliopsida</taxon>
        <taxon>eudicotyledons</taxon>
        <taxon>Gunneridae</taxon>
        <taxon>Pentapetalae</taxon>
        <taxon>asterids</taxon>
        <taxon>lamiids</taxon>
        <taxon>Lamiales</taxon>
        <taxon>Gesneriaceae</taxon>
        <taxon>Didymocarpoideae</taxon>
        <taxon>Trichosporeae</taxon>
        <taxon>Loxocarpinae</taxon>
        <taxon>Dorcoceras</taxon>
    </lineage>
</organism>
<dbReference type="EMBL" id="KQ987390">
    <property type="protein sequence ID" value="KZV57235.1"/>
    <property type="molecule type" value="Genomic_DNA"/>
</dbReference>
<name>A0A2Z7DHR8_9LAMI</name>
<evidence type="ECO:0000313" key="2">
    <source>
        <dbReference type="EMBL" id="KZV57235.1"/>
    </source>
</evidence>
<feature type="region of interest" description="Disordered" evidence="1">
    <location>
        <begin position="217"/>
        <end position="260"/>
    </location>
</feature>
<evidence type="ECO:0000256" key="1">
    <source>
        <dbReference type="SAM" id="MobiDB-lite"/>
    </source>
</evidence>
<dbReference type="Proteomes" id="UP000250235">
    <property type="component" value="Unassembled WGS sequence"/>
</dbReference>
<accession>A0A2Z7DHR8</accession>
<keyword evidence="3" id="KW-1185">Reference proteome</keyword>
<reference evidence="2 3" key="1">
    <citation type="journal article" date="2015" name="Proc. Natl. Acad. Sci. U.S.A.">
        <title>The resurrection genome of Boea hygrometrica: A blueprint for survival of dehydration.</title>
        <authorList>
            <person name="Xiao L."/>
            <person name="Yang G."/>
            <person name="Zhang L."/>
            <person name="Yang X."/>
            <person name="Zhao S."/>
            <person name="Ji Z."/>
            <person name="Zhou Q."/>
            <person name="Hu M."/>
            <person name="Wang Y."/>
            <person name="Chen M."/>
            <person name="Xu Y."/>
            <person name="Jin H."/>
            <person name="Xiao X."/>
            <person name="Hu G."/>
            <person name="Bao F."/>
            <person name="Hu Y."/>
            <person name="Wan P."/>
            <person name="Li L."/>
            <person name="Deng X."/>
            <person name="Kuang T."/>
            <person name="Xiang C."/>
            <person name="Zhu J.K."/>
            <person name="Oliver M.J."/>
            <person name="He Y."/>
        </authorList>
    </citation>
    <scope>NUCLEOTIDE SEQUENCE [LARGE SCALE GENOMIC DNA]</scope>
    <source>
        <strain evidence="3">cv. XS01</strain>
    </source>
</reference>
<dbReference type="AlphaFoldDB" id="A0A2Z7DHR8"/>
<evidence type="ECO:0000313" key="3">
    <source>
        <dbReference type="Proteomes" id="UP000250235"/>
    </source>
</evidence>
<feature type="compositionally biased region" description="Polar residues" evidence="1">
    <location>
        <begin position="239"/>
        <end position="256"/>
    </location>
</feature>
<proteinExistence type="predicted"/>
<protein>
    <submittedName>
        <fullName evidence="2">Uncharacterized protein</fullName>
    </submittedName>
</protein>
<sequence>MATCFFVSALQVEFESVLAMEHIGMVTMFKSLVDTRLEGFLAASSSVYEAVVVELFSNAKVIAGTIDLQVTKLDRLEPQLVDPNFLESHTGPENHTEKDNATLDRATVVQKLVDEHLENFKPDVPSVTYDYMCIRFLSRELKQIARQHRDLRVLAGLHIIAPKASFAGDGANIAIPKITLSEDKQAAGKKTAQTDEQFEEIVRTIEDIEEIETEKEQLGYLTGQQTTEQPAPVGRDKPQLSTRPSDSRYSGNSSHIGPSLTLSSTLHLETSPSKFHMIVYTEKEKGTPAYLSKRTPVLPRYECTEKAIRITEQRLEQNISKKTGFNQAEIPTKKRSSIFRNQIGRPAKLRMT</sequence>
<gene>
    <name evidence="2" type="ORF">F511_03479</name>
</gene>